<accession>A0A1V8SA42</accession>
<evidence type="ECO:0000256" key="1">
    <source>
        <dbReference type="SAM" id="MobiDB-lite"/>
    </source>
</evidence>
<gene>
    <name evidence="2" type="ORF">B0A48_17746</name>
</gene>
<protein>
    <recommendedName>
        <fullName evidence="4">Protein kinase domain-containing protein</fullName>
    </recommendedName>
</protein>
<feature type="compositionally biased region" description="Basic and acidic residues" evidence="1">
    <location>
        <begin position="769"/>
        <end position="778"/>
    </location>
</feature>
<dbReference type="STRING" id="1507870.A0A1V8SA42"/>
<comment type="caution">
    <text evidence="2">The sequence shown here is derived from an EMBL/GenBank/DDBJ whole genome shotgun (WGS) entry which is preliminary data.</text>
</comment>
<reference evidence="3" key="1">
    <citation type="submission" date="2017-03" db="EMBL/GenBank/DDBJ databases">
        <title>Genomes of endolithic fungi from Antarctica.</title>
        <authorList>
            <person name="Coleine C."/>
            <person name="Masonjones S."/>
            <person name="Stajich J.E."/>
        </authorList>
    </citation>
    <scope>NUCLEOTIDE SEQUENCE [LARGE SCALE GENOMIC DNA]</scope>
    <source>
        <strain evidence="3">CCFEE 5527</strain>
    </source>
</reference>
<sequence>MESYGRSHLVNPRATYLTKLYTDAKRRSLISIDFKPPLTVSPSISNEQFAALLRKFRIQKDRFTAWGLTWNDENGKGDDVEIDGAVAQAGFTDLVESVMRNIDEVLAQLESVNASGLSSKAGEKTIAPAPFDETRYLELLKEYTTSIDTLYDLSSNRQAMTRGNHPKFEPEPPPLPLSALPNDRIASSTRTYAPSIAPSFASSQRTLVDPLTFVPPTLSPYAGLPPRIDISALRLPEEGPPPYESLGVPVTTRLVGRLLRTRIPESVANVLGSDNAEVPVLVEYASYDATYLSTGVLPRLERLGMFASVLQPMRVESQHNISLLGYFEDPSAPRIGLVYDLPYALQTQMLTSTAHPPEIFTPLSLLNLIRKARPSTHAPPVDTEPPPLETRFRLALRLTEQLHALHSLGLSHGNINSSSVLFSTMSNDSPVARTKRLRAPIWASFDIFAKFSVEGLGRAANLNIYRHPTDQPQDVSRDIVADIRYDMYSLALLLLEIGLWHPLGELYKAKYTIKDFKIRLQQLWIPKLAAKCGLSYMRAVQACIAIVDRADGQGLTTEGVYEAVLPRLHKCCALDDEVDEVDVFDRARHLSEPNVRAIRRQDSYEVAPMDLVRRSTDTQRTPSSSTTRTIQRRPLPTPLSRSTTMISGTSSLPIPQAPSQPTVKRTPSIASTAESLARHISATPSFQDYKRKIVLIQKRWRERCDAAHEQAAERAVNAHRVGTDHIVAAHGRAAHAHEKTATRLITAHEKAAHRAAKNQARHGNVHNKGPNEHESRSKPKLQEFPAMQLPQALVDEWANETAEKLRRLVERALRGLPESSSIGFSYYGETPENAKPTYVITCKSTHLVKHMLKRHFRWDANACHLRVEKGRIARCRRAMPRSAASRSMGSRFDEQEYNPVNPDYQERPVCGASIGAYKDEEHLPPVSFGGVVTIDGRSYGMSVHHMLEAGDEELETEEEDSDDDDTSSLLSMDDGAISLDSDDDNSTVRQLSAPSDLSLDEDEQADGETAGVMPGDGEEIEITQPALDDAKIQHLHAEEDEDDEDGASVIDEDHILSYKLGQIHASSGLKRSHFHSTESGYRGISASLPQEIDWALFELLPPRARPFNIVPGGKKYCDSTSVSATRGDDCFPVSIHPTSRLPNTKVHCLGRTSGLASGTISCAMELLKLHGRSTFAASWTVLGGFGVGGDSGAWVISNEGKVCGHVLAERAGRTYICPMELMFEDIKATLGAGTVGLPVEGTDEKARCTATVTDVRADSGFEEAVARLRLEDQGGVAIPCSPKKKGVGHECEMARVIGPVGSAA</sequence>
<evidence type="ECO:0000313" key="3">
    <source>
        <dbReference type="Proteomes" id="UP000192596"/>
    </source>
</evidence>
<dbReference type="PANTHER" id="PTHR37542:SF2">
    <property type="entry name" value="PROTEIN KINASE DOMAIN-CONTAINING PROTEIN"/>
    <property type="match status" value="1"/>
</dbReference>
<evidence type="ECO:0008006" key="4">
    <source>
        <dbReference type="Google" id="ProtNLM"/>
    </source>
</evidence>
<dbReference type="SUPFAM" id="SSF56112">
    <property type="entry name" value="Protein kinase-like (PK-like)"/>
    <property type="match status" value="1"/>
</dbReference>
<dbReference type="Gene3D" id="1.10.510.10">
    <property type="entry name" value="Transferase(Phosphotransferase) domain 1"/>
    <property type="match status" value="1"/>
</dbReference>
<dbReference type="InParanoid" id="A0A1V8SA42"/>
<dbReference type="EMBL" id="NAJO01000076">
    <property type="protein sequence ID" value="OQN95909.1"/>
    <property type="molecule type" value="Genomic_DNA"/>
</dbReference>
<feature type="region of interest" description="Disordered" evidence="1">
    <location>
        <begin position="952"/>
        <end position="1016"/>
    </location>
</feature>
<proteinExistence type="predicted"/>
<feature type="compositionally biased region" description="Low complexity" evidence="1">
    <location>
        <begin position="967"/>
        <end position="979"/>
    </location>
</feature>
<evidence type="ECO:0000313" key="2">
    <source>
        <dbReference type="EMBL" id="OQN95909.1"/>
    </source>
</evidence>
<dbReference type="InterPro" id="IPR011009">
    <property type="entry name" value="Kinase-like_dom_sf"/>
</dbReference>
<feature type="region of interest" description="Disordered" evidence="1">
    <location>
        <begin position="757"/>
        <end position="778"/>
    </location>
</feature>
<dbReference type="OrthoDB" id="5418235at2759"/>
<feature type="compositionally biased region" description="Polar residues" evidence="1">
    <location>
        <begin position="639"/>
        <end position="670"/>
    </location>
</feature>
<dbReference type="Proteomes" id="UP000192596">
    <property type="component" value="Unassembled WGS sequence"/>
</dbReference>
<feature type="region of interest" description="Disordered" evidence="1">
    <location>
        <begin position="886"/>
        <end position="905"/>
    </location>
</feature>
<name>A0A1V8SA42_9PEZI</name>
<organism evidence="2 3">
    <name type="scientific">Cryoendolithus antarcticus</name>
    <dbReference type="NCBI Taxonomy" id="1507870"/>
    <lineage>
        <taxon>Eukaryota</taxon>
        <taxon>Fungi</taxon>
        <taxon>Dikarya</taxon>
        <taxon>Ascomycota</taxon>
        <taxon>Pezizomycotina</taxon>
        <taxon>Dothideomycetes</taxon>
        <taxon>Dothideomycetidae</taxon>
        <taxon>Cladosporiales</taxon>
        <taxon>Cladosporiaceae</taxon>
        <taxon>Cryoendolithus</taxon>
    </lineage>
</organism>
<keyword evidence="3" id="KW-1185">Reference proteome</keyword>
<dbReference type="PANTHER" id="PTHR37542">
    <property type="entry name" value="HELO DOMAIN-CONTAINING PROTEIN-RELATED"/>
    <property type="match status" value="1"/>
</dbReference>
<feature type="compositionally biased region" description="Acidic residues" evidence="1">
    <location>
        <begin position="952"/>
        <end position="966"/>
    </location>
</feature>
<feature type="compositionally biased region" description="Low complexity" evidence="1">
    <location>
        <begin position="618"/>
        <end position="634"/>
    </location>
</feature>
<feature type="region of interest" description="Disordered" evidence="1">
    <location>
        <begin position="613"/>
        <end position="670"/>
    </location>
</feature>